<evidence type="ECO:0000256" key="5">
    <source>
        <dbReference type="SAM" id="Phobius"/>
    </source>
</evidence>
<evidence type="ECO:0000256" key="1">
    <source>
        <dbReference type="ARBA" id="ARBA00022723"/>
    </source>
</evidence>
<protein>
    <recommendedName>
        <fullName evidence="6">FLYWCH-type domain-containing protein</fullName>
    </recommendedName>
</protein>
<organism evidence="7 8">
    <name type="scientific">Rhipicephalus sanguineus</name>
    <name type="common">Brown dog tick</name>
    <name type="synonym">Ixodes sanguineus</name>
    <dbReference type="NCBI Taxonomy" id="34632"/>
    <lineage>
        <taxon>Eukaryota</taxon>
        <taxon>Metazoa</taxon>
        <taxon>Ecdysozoa</taxon>
        <taxon>Arthropoda</taxon>
        <taxon>Chelicerata</taxon>
        <taxon>Arachnida</taxon>
        <taxon>Acari</taxon>
        <taxon>Parasitiformes</taxon>
        <taxon>Ixodida</taxon>
        <taxon>Ixodoidea</taxon>
        <taxon>Ixodidae</taxon>
        <taxon>Rhipicephalinae</taxon>
        <taxon>Rhipicephalus</taxon>
        <taxon>Rhipicephalus</taxon>
    </lineage>
</organism>
<dbReference type="VEuPathDB" id="VectorBase:RSAN_030856"/>
<dbReference type="InterPro" id="IPR007588">
    <property type="entry name" value="Znf_FLYWCH"/>
</dbReference>
<feature type="transmembrane region" description="Helical" evidence="5">
    <location>
        <begin position="503"/>
        <end position="521"/>
    </location>
</feature>
<keyword evidence="5" id="KW-1133">Transmembrane helix</keyword>
<feature type="compositionally biased region" description="Basic and acidic residues" evidence="4">
    <location>
        <begin position="331"/>
        <end position="366"/>
    </location>
</feature>
<feature type="compositionally biased region" description="Polar residues" evidence="4">
    <location>
        <begin position="217"/>
        <end position="233"/>
    </location>
</feature>
<keyword evidence="8" id="KW-1185">Reference proteome</keyword>
<dbReference type="Proteomes" id="UP000821837">
    <property type="component" value="Chromosome 6"/>
</dbReference>
<dbReference type="Pfam" id="PF04500">
    <property type="entry name" value="FLYWCH"/>
    <property type="match status" value="1"/>
</dbReference>
<feature type="region of interest" description="Disordered" evidence="4">
    <location>
        <begin position="305"/>
        <end position="403"/>
    </location>
</feature>
<evidence type="ECO:0000256" key="2">
    <source>
        <dbReference type="ARBA" id="ARBA00022771"/>
    </source>
</evidence>
<dbReference type="VEuPathDB" id="VectorBase:RSAN_057007"/>
<feature type="compositionally biased region" description="Basic and acidic residues" evidence="4">
    <location>
        <begin position="167"/>
        <end position="193"/>
    </location>
</feature>
<dbReference type="Gene3D" id="2.20.25.240">
    <property type="match status" value="1"/>
</dbReference>
<proteinExistence type="predicted"/>
<dbReference type="EMBL" id="JABSTV010001252">
    <property type="protein sequence ID" value="KAH7947784.1"/>
    <property type="molecule type" value="Genomic_DNA"/>
</dbReference>
<keyword evidence="5" id="KW-0812">Transmembrane</keyword>
<reference evidence="7" key="2">
    <citation type="submission" date="2021-09" db="EMBL/GenBank/DDBJ databases">
        <authorList>
            <person name="Jia N."/>
            <person name="Wang J."/>
            <person name="Shi W."/>
            <person name="Du L."/>
            <person name="Sun Y."/>
            <person name="Zhan W."/>
            <person name="Jiang J."/>
            <person name="Wang Q."/>
            <person name="Zhang B."/>
            <person name="Ji P."/>
            <person name="Sakyi L.B."/>
            <person name="Cui X."/>
            <person name="Yuan T."/>
            <person name="Jiang B."/>
            <person name="Yang W."/>
            <person name="Lam T.T.-Y."/>
            <person name="Chang Q."/>
            <person name="Ding S."/>
            <person name="Wang X."/>
            <person name="Zhu J."/>
            <person name="Ruan X."/>
            <person name="Zhao L."/>
            <person name="Wei J."/>
            <person name="Que T."/>
            <person name="Du C."/>
            <person name="Cheng J."/>
            <person name="Dai P."/>
            <person name="Han X."/>
            <person name="Huang E."/>
            <person name="Gao Y."/>
            <person name="Liu J."/>
            <person name="Shao H."/>
            <person name="Ye R."/>
            <person name="Li L."/>
            <person name="Wei W."/>
            <person name="Wang X."/>
            <person name="Wang C."/>
            <person name="Huo Q."/>
            <person name="Li W."/>
            <person name="Guo W."/>
            <person name="Chen H."/>
            <person name="Chen S."/>
            <person name="Zhou L."/>
            <person name="Zhou L."/>
            <person name="Ni X."/>
            <person name="Tian J."/>
            <person name="Zhou Y."/>
            <person name="Sheng Y."/>
            <person name="Liu T."/>
            <person name="Pan Y."/>
            <person name="Xia L."/>
            <person name="Li J."/>
            <person name="Zhao F."/>
            <person name="Cao W."/>
        </authorList>
    </citation>
    <scope>NUCLEOTIDE SEQUENCE</scope>
    <source>
        <strain evidence="7">Rsan-2018</strain>
        <tissue evidence="7">Larvae</tissue>
    </source>
</reference>
<evidence type="ECO:0000313" key="8">
    <source>
        <dbReference type="Proteomes" id="UP000821837"/>
    </source>
</evidence>
<feature type="region of interest" description="Disordered" evidence="4">
    <location>
        <begin position="131"/>
        <end position="233"/>
    </location>
</feature>
<evidence type="ECO:0000259" key="6">
    <source>
        <dbReference type="Pfam" id="PF04500"/>
    </source>
</evidence>
<gene>
    <name evidence="7" type="ORF">HPB52_015840</name>
</gene>
<evidence type="ECO:0000313" key="7">
    <source>
        <dbReference type="EMBL" id="KAH7947784.1"/>
    </source>
</evidence>
<sequence length="702" mass="78883">MSSAPGSSFHAGPVELVPSLRGRDKAKYLDRTFTLESSSGHRYRWRCDQRQCKSRLITDFYGGDHMVYMFRGHDEDVHRLADSKQKIPLQMTYRQPPVKIGDYRYVLEKRIGCLQFWRCVHVSCSGRCRTNDGDLVSGPSEHQCSSLTEKPPPETDEQYGNVPGGDARVDVVESDIRDVAEDNSRDVATREQQEEGQDEPQRKRLKQQLKDDEEGRQTSQKQQPYDRSCSPATNSELVNVSKNAINFVPWKPQSPASQRAALPDALTNYKNTEWHSTMPPFRLGNPPYQLLNEFHKRAVMPEGKGNIYEDDRSTVANSSSSHEGADIGNAYKRESRERQDNKDSSNKVDEESIRENARGAEKDSARMRSFANEGHEKRAKNMSGRLARGENEMTSTSRPGHSAAEWLQTPCSCSTSREKKLREDVLLQMYRLLEAETELVREMQSTEITLRGLLSRRTEDTFLASVHFWEVFPTCPLTARKGKCSDASSTTWITIAAMKSRPLLVAFVVLLVLFFDAAYGMDDALSLLTDRVDSVTNMARAFLAVFVGAFTINACAVIFIVFGDGRSRRFLFPLVVVYAALYLVFIGLAYLFLGLSGTVADRVRALGSVMDTVSVVDVSDSAFSYIKVHEHECRLRFVCELSEKAVERDHMFGLILRIVSLLGSAGGPYVEAVLGGLSGRGCHLLFSECDYSPLRRSLPFVD</sequence>
<dbReference type="Pfam" id="PF07841">
    <property type="entry name" value="DM4_12"/>
    <property type="match status" value="1"/>
</dbReference>
<reference evidence="7" key="1">
    <citation type="journal article" date="2020" name="Cell">
        <title>Large-Scale Comparative Analyses of Tick Genomes Elucidate Their Genetic Diversity and Vector Capacities.</title>
        <authorList>
            <consortium name="Tick Genome and Microbiome Consortium (TIGMIC)"/>
            <person name="Jia N."/>
            <person name="Wang J."/>
            <person name="Shi W."/>
            <person name="Du L."/>
            <person name="Sun Y."/>
            <person name="Zhan W."/>
            <person name="Jiang J.F."/>
            <person name="Wang Q."/>
            <person name="Zhang B."/>
            <person name="Ji P."/>
            <person name="Bell-Sakyi L."/>
            <person name="Cui X.M."/>
            <person name="Yuan T.T."/>
            <person name="Jiang B.G."/>
            <person name="Yang W.F."/>
            <person name="Lam T.T."/>
            <person name="Chang Q.C."/>
            <person name="Ding S.J."/>
            <person name="Wang X.J."/>
            <person name="Zhu J.G."/>
            <person name="Ruan X.D."/>
            <person name="Zhao L."/>
            <person name="Wei J.T."/>
            <person name="Ye R.Z."/>
            <person name="Que T.C."/>
            <person name="Du C.H."/>
            <person name="Zhou Y.H."/>
            <person name="Cheng J.X."/>
            <person name="Dai P.F."/>
            <person name="Guo W.B."/>
            <person name="Han X.H."/>
            <person name="Huang E.J."/>
            <person name="Li L.F."/>
            <person name="Wei W."/>
            <person name="Gao Y.C."/>
            <person name="Liu J.Z."/>
            <person name="Shao H.Z."/>
            <person name="Wang X."/>
            <person name="Wang C.C."/>
            <person name="Yang T.C."/>
            <person name="Huo Q.B."/>
            <person name="Li W."/>
            <person name="Chen H.Y."/>
            <person name="Chen S.E."/>
            <person name="Zhou L.G."/>
            <person name="Ni X.B."/>
            <person name="Tian J.H."/>
            <person name="Sheng Y."/>
            <person name="Liu T."/>
            <person name="Pan Y.S."/>
            <person name="Xia L.Y."/>
            <person name="Li J."/>
            <person name="Zhao F."/>
            <person name="Cao W.C."/>
        </authorList>
    </citation>
    <scope>NUCLEOTIDE SEQUENCE</scope>
    <source>
        <strain evidence="7">Rsan-2018</strain>
    </source>
</reference>
<keyword evidence="3" id="KW-0862">Zinc</keyword>
<dbReference type="InterPro" id="IPR006631">
    <property type="entry name" value="DM4_12"/>
</dbReference>
<dbReference type="GO" id="GO:0008270">
    <property type="term" value="F:zinc ion binding"/>
    <property type="evidence" value="ECO:0007669"/>
    <property type="project" value="UniProtKB-KW"/>
</dbReference>
<keyword evidence="2" id="KW-0863">Zinc-finger</keyword>
<comment type="caution">
    <text evidence="7">The sequence shown here is derived from an EMBL/GenBank/DDBJ whole genome shotgun (WGS) entry which is preliminary data.</text>
</comment>
<feature type="transmembrane region" description="Helical" evidence="5">
    <location>
        <begin position="541"/>
        <end position="563"/>
    </location>
</feature>
<feature type="transmembrane region" description="Helical" evidence="5">
    <location>
        <begin position="570"/>
        <end position="593"/>
    </location>
</feature>
<feature type="domain" description="FLYWCH-type" evidence="6">
    <location>
        <begin position="19"/>
        <end position="73"/>
    </location>
</feature>
<accession>A0A9D4PN81</accession>
<keyword evidence="5" id="KW-0472">Membrane</keyword>
<keyword evidence="1" id="KW-0479">Metal-binding</keyword>
<name>A0A9D4PN81_RHISA</name>
<evidence type="ECO:0000256" key="3">
    <source>
        <dbReference type="ARBA" id="ARBA00022833"/>
    </source>
</evidence>
<dbReference type="AlphaFoldDB" id="A0A9D4PN81"/>
<evidence type="ECO:0000256" key="4">
    <source>
        <dbReference type="SAM" id="MobiDB-lite"/>
    </source>
</evidence>